<feature type="transmembrane region" description="Helical" evidence="1">
    <location>
        <begin position="152"/>
        <end position="175"/>
    </location>
</feature>
<dbReference type="GO" id="GO:0000750">
    <property type="term" value="P:pheromone-dependent signal transduction involved in conjugation with cellular fusion"/>
    <property type="evidence" value="ECO:0007669"/>
    <property type="project" value="TreeGrafter"/>
</dbReference>
<dbReference type="PRINTS" id="PR00250">
    <property type="entry name" value="GPCRSTE2"/>
</dbReference>
<evidence type="ECO:0000313" key="2">
    <source>
        <dbReference type="EMBL" id="KOS19936.1"/>
    </source>
</evidence>
<dbReference type="InterPro" id="IPR000366">
    <property type="entry name" value="GPCR_STE2"/>
</dbReference>
<feature type="transmembrane region" description="Helical" evidence="1">
    <location>
        <begin position="122"/>
        <end position="140"/>
    </location>
</feature>
<evidence type="ECO:0000256" key="1">
    <source>
        <dbReference type="SAM" id="Phobius"/>
    </source>
</evidence>
<feature type="transmembrane region" description="Helical" evidence="1">
    <location>
        <begin position="265"/>
        <end position="284"/>
    </location>
</feature>
<feature type="transmembrane region" description="Helical" evidence="1">
    <location>
        <begin position="36"/>
        <end position="59"/>
    </location>
</feature>
<dbReference type="STRING" id="150374.A0A0M8MV01"/>
<reference evidence="2 3" key="1">
    <citation type="submission" date="2015-07" db="EMBL/GenBank/DDBJ databases">
        <title>The genome of the fungus Escovopsis weberi, a specialized disease agent of ant agriculture.</title>
        <authorList>
            <person name="de Man T.J."/>
            <person name="Stajich J.E."/>
            <person name="Kubicek C.P."/>
            <person name="Chenthamara K."/>
            <person name="Atanasova L."/>
            <person name="Druzhinina I.S."/>
            <person name="Birnbaum S."/>
            <person name="Barribeau S.M."/>
            <person name="Teiling C."/>
            <person name="Suen G."/>
            <person name="Currie C."/>
            <person name="Gerardo N.M."/>
        </authorList>
    </citation>
    <scope>NUCLEOTIDE SEQUENCE [LARGE SCALE GENOMIC DNA]</scope>
</reference>
<dbReference type="EMBL" id="LGSR01000019">
    <property type="protein sequence ID" value="KOS19936.1"/>
    <property type="molecule type" value="Genomic_DNA"/>
</dbReference>
<accession>A0A0M8MV01</accession>
<feature type="transmembrane region" description="Helical" evidence="1">
    <location>
        <begin position="71"/>
        <end position="92"/>
    </location>
</feature>
<dbReference type="PANTHER" id="PTHR28009">
    <property type="entry name" value="PHEROMONE ALPHA FACTOR RECEPTOR"/>
    <property type="match status" value="1"/>
</dbReference>
<dbReference type="GO" id="GO:0004932">
    <property type="term" value="F:mating-type factor pheromone receptor activity"/>
    <property type="evidence" value="ECO:0007669"/>
    <property type="project" value="InterPro"/>
</dbReference>
<dbReference type="Gene3D" id="1.10.287.920">
    <property type="entry name" value="Pheromone alpha factor receptor"/>
    <property type="match status" value="1"/>
</dbReference>
<sequence>MTFDPYTQNVTFFRPDGTTPVAVAIPVIDAFNDATAIISLSYASQLGACLALLLVVLLLTPRAKLLRPTAVLHVLGLLLGVVRMALLSLYFVSPFRHFYQYWAYDFRAVPARYYDQSNASTLASLALLLVAQAALVNQAWTMAALWPRAARWAAACASAAVALLVVALKLALAVIQVHAVLAAKPATRFIWLSKVSLVAIAVSTCWFCAIFNSKLVHHLVSNRGVLPSRSALSPMEVLVMANGILMLVPVVFTALQWTHAPNLEAGSFALTSIVLVLPLGSLAASRIAHAPNIDFNPSAAGSYNINPAPRKLKSMATATTTTTVASTALTMTNTHSSGTSATRVAPCSARRSCDILEDPLDVELRHIDEYEHPSAFGRI</sequence>
<keyword evidence="1" id="KW-0812">Transmembrane</keyword>
<comment type="caution">
    <text evidence="2">The sequence shown here is derived from an EMBL/GenBank/DDBJ whole genome shotgun (WGS) entry which is preliminary data.</text>
</comment>
<dbReference type="InterPro" id="IPR027458">
    <property type="entry name" value="STE2_TM1-TM2_sf"/>
</dbReference>
<evidence type="ECO:0008006" key="4">
    <source>
        <dbReference type="Google" id="ProtNLM"/>
    </source>
</evidence>
<dbReference type="AlphaFoldDB" id="A0A0M8MV01"/>
<keyword evidence="1" id="KW-1133">Transmembrane helix</keyword>
<evidence type="ECO:0000313" key="3">
    <source>
        <dbReference type="Proteomes" id="UP000053831"/>
    </source>
</evidence>
<dbReference type="PANTHER" id="PTHR28009:SF1">
    <property type="entry name" value="PHEROMONE ALPHA FACTOR RECEPTOR"/>
    <property type="match status" value="1"/>
</dbReference>
<feature type="transmembrane region" description="Helical" evidence="1">
    <location>
        <begin position="195"/>
        <end position="216"/>
    </location>
</feature>
<dbReference type="GO" id="GO:0038038">
    <property type="term" value="C:G protein-coupled receptor homodimeric complex"/>
    <property type="evidence" value="ECO:0007669"/>
    <property type="project" value="TreeGrafter"/>
</dbReference>
<dbReference type="OrthoDB" id="5402633at2759"/>
<name>A0A0M8MV01_ESCWE</name>
<dbReference type="Pfam" id="PF02116">
    <property type="entry name" value="STE2"/>
    <property type="match status" value="1"/>
</dbReference>
<dbReference type="Proteomes" id="UP000053831">
    <property type="component" value="Unassembled WGS sequence"/>
</dbReference>
<keyword evidence="1" id="KW-0472">Membrane</keyword>
<proteinExistence type="predicted"/>
<feature type="transmembrane region" description="Helical" evidence="1">
    <location>
        <begin position="237"/>
        <end position="259"/>
    </location>
</feature>
<organism evidence="2 3">
    <name type="scientific">Escovopsis weberi</name>
    <dbReference type="NCBI Taxonomy" id="150374"/>
    <lineage>
        <taxon>Eukaryota</taxon>
        <taxon>Fungi</taxon>
        <taxon>Dikarya</taxon>
        <taxon>Ascomycota</taxon>
        <taxon>Pezizomycotina</taxon>
        <taxon>Sordariomycetes</taxon>
        <taxon>Hypocreomycetidae</taxon>
        <taxon>Hypocreales</taxon>
        <taxon>Hypocreaceae</taxon>
        <taxon>Escovopsis</taxon>
    </lineage>
</organism>
<keyword evidence="3" id="KW-1185">Reference proteome</keyword>
<protein>
    <recommendedName>
        <fullName evidence="4">Pheromone alpha factor receptor</fullName>
    </recommendedName>
</protein>
<gene>
    <name evidence="2" type="ORF">ESCO_005739</name>
</gene>